<feature type="binding site" evidence="10">
    <location>
        <position position="211"/>
    </location>
    <ligand>
        <name>Ca(2+)</name>
        <dbReference type="ChEBI" id="CHEBI:29108"/>
        <label>3</label>
    </ligand>
</feature>
<evidence type="ECO:0000256" key="7">
    <source>
        <dbReference type="ARBA" id="ARBA00023049"/>
    </source>
</evidence>
<feature type="binding site" evidence="10">
    <location>
        <position position="272"/>
    </location>
    <ligand>
        <name>Zn(2+)</name>
        <dbReference type="ChEBI" id="CHEBI:29105"/>
        <label>2</label>
        <note>catalytic</note>
    </ligand>
</feature>
<protein>
    <submittedName>
        <fullName evidence="14">Metalloendoproteinase 5-MMP-like</fullName>
    </submittedName>
</protein>
<keyword evidence="11" id="KW-0812">Transmembrane</keyword>
<feature type="binding site" evidence="10">
    <location>
        <position position="231"/>
    </location>
    <ligand>
        <name>Ca(2+)</name>
        <dbReference type="ChEBI" id="CHEBI:29108"/>
        <label>3</label>
    </ligand>
</feature>
<dbReference type="GO" id="GO:0030574">
    <property type="term" value="P:collagen catabolic process"/>
    <property type="evidence" value="ECO:0000318"/>
    <property type="project" value="GO_Central"/>
</dbReference>
<dbReference type="PANTHER" id="PTHR10201:SF213">
    <property type="entry name" value="METALLOENDOPROTEINASE 2-MMP-LIKE"/>
    <property type="match status" value="1"/>
</dbReference>
<feature type="binding site" evidence="10">
    <location>
        <position position="206"/>
    </location>
    <ligand>
        <name>Zn(2+)</name>
        <dbReference type="ChEBI" id="CHEBI:29105"/>
        <label>1</label>
    </ligand>
</feature>
<comment type="similarity">
    <text evidence="1">Belongs to the peptidase M10A family. Matrix metalloproteinases (MMPs) subfamily.</text>
</comment>
<dbReference type="InterPro" id="IPR024079">
    <property type="entry name" value="MetalloPept_cat_dom_sf"/>
</dbReference>
<reference evidence="14" key="2">
    <citation type="submission" date="2025-08" db="UniProtKB">
        <authorList>
            <consortium name="RefSeq"/>
        </authorList>
    </citation>
    <scope>IDENTIFICATION</scope>
    <source>
        <tissue evidence="14">Leaf</tissue>
    </source>
</reference>
<evidence type="ECO:0000256" key="1">
    <source>
        <dbReference type="ARBA" id="ARBA00009614"/>
    </source>
</evidence>
<name>A0A9R0JQE3_SPIOL</name>
<keyword evidence="13" id="KW-1185">Reference proteome</keyword>
<evidence type="ECO:0000256" key="10">
    <source>
        <dbReference type="PIRSR" id="PIRSR621190-2"/>
    </source>
</evidence>
<dbReference type="InterPro" id="IPR001818">
    <property type="entry name" value="Pept_M10_metallopeptidase"/>
</dbReference>
<dbReference type="GO" id="GO:0008270">
    <property type="term" value="F:zinc ion binding"/>
    <property type="evidence" value="ECO:0007669"/>
    <property type="project" value="InterPro"/>
</dbReference>
<dbReference type="PANTHER" id="PTHR10201">
    <property type="entry name" value="MATRIX METALLOPROTEINASE"/>
    <property type="match status" value="1"/>
</dbReference>
<feature type="binding site" evidence="10">
    <location>
        <position position="234"/>
    </location>
    <ligand>
        <name>Ca(2+)</name>
        <dbReference type="ChEBI" id="CHEBI:29108"/>
        <label>1</label>
    </ligand>
</feature>
<dbReference type="SUPFAM" id="SSF47090">
    <property type="entry name" value="PGBD-like"/>
    <property type="match status" value="1"/>
</dbReference>
<keyword evidence="2" id="KW-0645">Protease</keyword>
<keyword evidence="3 10" id="KW-0479">Metal-binding</keyword>
<evidence type="ECO:0000256" key="5">
    <source>
        <dbReference type="ARBA" id="ARBA00022801"/>
    </source>
</evidence>
<dbReference type="InterPro" id="IPR021190">
    <property type="entry name" value="Pept_M10A"/>
</dbReference>
<dbReference type="GeneID" id="110782845"/>
<keyword evidence="10" id="KW-0106">Calcium</keyword>
<evidence type="ECO:0000313" key="13">
    <source>
        <dbReference type="Proteomes" id="UP000813463"/>
    </source>
</evidence>
<dbReference type="InterPro" id="IPR036365">
    <property type="entry name" value="PGBD-like_sf"/>
</dbReference>
<dbReference type="GO" id="GO:0031012">
    <property type="term" value="C:extracellular matrix"/>
    <property type="evidence" value="ECO:0007669"/>
    <property type="project" value="InterPro"/>
</dbReference>
<dbReference type="Pfam" id="PF01471">
    <property type="entry name" value="PG_binding_1"/>
    <property type="match status" value="1"/>
</dbReference>
<dbReference type="Pfam" id="PF00413">
    <property type="entry name" value="Peptidase_M10"/>
    <property type="match status" value="1"/>
</dbReference>
<reference evidence="13" key="1">
    <citation type="journal article" date="2021" name="Nat. Commun.">
        <title>Genomic analyses provide insights into spinach domestication and the genetic basis of agronomic traits.</title>
        <authorList>
            <person name="Cai X."/>
            <person name="Sun X."/>
            <person name="Xu C."/>
            <person name="Sun H."/>
            <person name="Wang X."/>
            <person name="Ge C."/>
            <person name="Zhang Z."/>
            <person name="Wang Q."/>
            <person name="Fei Z."/>
            <person name="Jiao C."/>
            <person name="Wang Q."/>
        </authorList>
    </citation>
    <scope>NUCLEOTIDE SEQUENCE [LARGE SCALE GENOMIC DNA]</scope>
    <source>
        <strain evidence="13">cv. Varoflay</strain>
    </source>
</reference>
<dbReference type="GO" id="GO:0030198">
    <property type="term" value="P:extracellular matrix organization"/>
    <property type="evidence" value="ECO:0000318"/>
    <property type="project" value="GO_Central"/>
</dbReference>
<keyword evidence="6 10" id="KW-0862">Zinc</keyword>
<comment type="cofactor">
    <cofactor evidence="10">
        <name>Ca(2+)</name>
        <dbReference type="ChEBI" id="CHEBI:29108"/>
    </cofactor>
    <text evidence="10">Can bind about 5 Ca(2+) ions per subunit.</text>
</comment>
<gene>
    <name evidence="14" type="primary">LOC110782845</name>
</gene>
<dbReference type="SMART" id="SM00235">
    <property type="entry name" value="ZnMc"/>
    <property type="match status" value="1"/>
</dbReference>
<evidence type="ECO:0000256" key="6">
    <source>
        <dbReference type="ARBA" id="ARBA00022833"/>
    </source>
</evidence>
<dbReference type="GO" id="GO:0006508">
    <property type="term" value="P:proteolysis"/>
    <property type="evidence" value="ECO:0007669"/>
    <property type="project" value="UniProtKB-KW"/>
</dbReference>
<keyword evidence="4" id="KW-0732">Signal</keyword>
<feature type="binding site" evidence="10">
    <location>
        <position position="234"/>
    </location>
    <ligand>
        <name>Ca(2+)</name>
        <dbReference type="ChEBI" id="CHEBI:29108"/>
        <label>3</label>
    </ligand>
</feature>
<organism evidence="13 14">
    <name type="scientific">Spinacia oleracea</name>
    <name type="common">Spinach</name>
    <dbReference type="NCBI Taxonomy" id="3562"/>
    <lineage>
        <taxon>Eukaryota</taxon>
        <taxon>Viridiplantae</taxon>
        <taxon>Streptophyta</taxon>
        <taxon>Embryophyta</taxon>
        <taxon>Tracheophyta</taxon>
        <taxon>Spermatophyta</taxon>
        <taxon>Magnoliopsida</taxon>
        <taxon>eudicotyledons</taxon>
        <taxon>Gunneridae</taxon>
        <taxon>Pentapetalae</taxon>
        <taxon>Caryophyllales</taxon>
        <taxon>Chenopodiaceae</taxon>
        <taxon>Chenopodioideae</taxon>
        <taxon>Anserineae</taxon>
        <taxon>Spinacia</taxon>
    </lineage>
</organism>
<feature type="binding site" evidence="10">
    <location>
        <position position="229"/>
    </location>
    <ligand>
        <name>Zn(2+)</name>
        <dbReference type="ChEBI" id="CHEBI:29105"/>
        <label>1</label>
    </ligand>
</feature>
<dbReference type="GO" id="GO:0004222">
    <property type="term" value="F:metalloendopeptidase activity"/>
    <property type="evidence" value="ECO:0000318"/>
    <property type="project" value="GO_Central"/>
</dbReference>
<evidence type="ECO:0000256" key="2">
    <source>
        <dbReference type="ARBA" id="ARBA00022670"/>
    </source>
</evidence>
<keyword evidence="8" id="KW-0865">Zymogen</keyword>
<dbReference type="Gene3D" id="3.40.390.10">
    <property type="entry name" value="Collagenase (Catalytic Domain)"/>
    <property type="match status" value="1"/>
</dbReference>
<feature type="binding site" evidence="10">
    <location>
        <position position="212"/>
    </location>
    <ligand>
        <name>Ca(2+)</name>
        <dbReference type="ChEBI" id="CHEBI:29108"/>
        <label>3</label>
    </ligand>
</feature>
<evidence type="ECO:0000259" key="12">
    <source>
        <dbReference type="SMART" id="SM00235"/>
    </source>
</evidence>
<feature type="binding site" description="in inhibited form" evidence="10">
    <location>
        <position position="113"/>
    </location>
    <ligand>
        <name>Zn(2+)</name>
        <dbReference type="ChEBI" id="CHEBI:29105"/>
        <label>2</label>
        <note>catalytic</note>
    </ligand>
</feature>
<proteinExistence type="inferred from homology"/>
<keyword evidence="11" id="KW-0472">Membrane</keyword>
<sequence>MAAKVYLVVYAIIMLQLSLVPYICQSKLIDSSFGFLNSLEGSTKGQENVDGLHQLKSYLAKFGYLENQVVFENDNLFDEKLEKAIKTYQRNYKLSVTGHLDGATITQMMKPRCGCPDIINGRNTMRNKDMYRTSLYVLGNTTWPSSKYNLTYKIQINASVTGTQNMRSIVEESLRKWAQYSPFTFLEVTDGSQTDLIFEVSQDRGDGTPFDGHGGLLALSSYPTGGWSHYDPSESWTSDDPRPDQMDLYSVVLHEIGHLLGVDHTSVQSAVMFPIINAGQKKRDLQPDDIQGIEALYHSS</sequence>
<evidence type="ECO:0000313" key="14">
    <source>
        <dbReference type="RefSeq" id="XP_021842783.2"/>
    </source>
</evidence>
<evidence type="ECO:0000256" key="8">
    <source>
        <dbReference type="ARBA" id="ARBA00023145"/>
    </source>
</evidence>
<dbReference type="InterPro" id="IPR006026">
    <property type="entry name" value="Peptidase_Metallo"/>
</dbReference>
<evidence type="ECO:0000256" key="11">
    <source>
        <dbReference type="SAM" id="Phobius"/>
    </source>
</evidence>
<feature type="binding site" evidence="10">
    <location>
        <position position="225"/>
    </location>
    <ligand>
        <name>Ca(2+)</name>
        <dbReference type="ChEBI" id="CHEBI:29108"/>
        <label>2</label>
    </ligand>
</feature>
<evidence type="ECO:0000256" key="3">
    <source>
        <dbReference type="ARBA" id="ARBA00022723"/>
    </source>
</evidence>
<evidence type="ECO:0000256" key="4">
    <source>
        <dbReference type="ARBA" id="ARBA00022729"/>
    </source>
</evidence>
<dbReference type="InterPro" id="IPR021158">
    <property type="entry name" value="Pept_M10A_Zn_BS"/>
</dbReference>
<feature type="transmembrane region" description="Helical" evidence="11">
    <location>
        <begin position="6"/>
        <end position="24"/>
    </location>
</feature>
<feature type="binding site" evidence="10">
    <location>
        <position position="258"/>
    </location>
    <ligand>
        <name>Zn(2+)</name>
        <dbReference type="ChEBI" id="CHEBI:29105"/>
        <label>2</label>
        <note>catalytic</note>
    </ligand>
</feature>
<keyword evidence="11" id="KW-1133">Transmembrane helix</keyword>
<keyword evidence="7" id="KW-0482">Metalloprotease</keyword>
<feature type="active site" evidence="9">
    <location>
        <position position="255"/>
    </location>
</feature>
<feature type="binding site" evidence="10">
    <location>
        <position position="216"/>
    </location>
    <ligand>
        <name>Ca(2+)</name>
        <dbReference type="ChEBI" id="CHEBI:29108"/>
        <label>3</label>
    </ligand>
</feature>
<evidence type="ECO:0000256" key="9">
    <source>
        <dbReference type="PIRSR" id="PIRSR621190-1"/>
    </source>
</evidence>
<dbReference type="PROSITE" id="PS00546">
    <property type="entry name" value="CYSTEINE_SWITCH"/>
    <property type="match status" value="1"/>
</dbReference>
<feature type="binding site" evidence="10">
    <location>
        <position position="264"/>
    </location>
    <ligand>
        <name>Zn(2+)</name>
        <dbReference type="ChEBI" id="CHEBI:29105"/>
        <label>2</label>
        <note>catalytic</note>
    </ligand>
</feature>
<dbReference type="SUPFAM" id="SSF55486">
    <property type="entry name" value="Metalloproteases ('zincins'), catalytic domain"/>
    <property type="match status" value="1"/>
</dbReference>
<dbReference type="PRINTS" id="PR00138">
    <property type="entry name" value="MATRIXIN"/>
</dbReference>
<comment type="cofactor">
    <cofactor evidence="10">
        <name>Zn(2+)</name>
        <dbReference type="ChEBI" id="CHEBI:29105"/>
    </cofactor>
    <text evidence="10">Binds 2 Zn(2+) ions per subunit.</text>
</comment>
<dbReference type="KEGG" id="soe:110782845"/>
<dbReference type="AlphaFoldDB" id="A0A9R0JQE3"/>
<dbReference type="RefSeq" id="XP_021842783.2">
    <property type="nucleotide sequence ID" value="XM_021987091.2"/>
</dbReference>
<dbReference type="InterPro" id="IPR002477">
    <property type="entry name" value="Peptidoglycan-bd-like"/>
</dbReference>
<keyword evidence="5" id="KW-0378">Hydrolase</keyword>
<accession>A0A9R0JQE3</accession>
<dbReference type="Proteomes" id="UP000813463">
    <property type="component" value="Chromosome 1"/>
</dbReference>
<feature type="binding site" evidence="10">
    <location>
        <position position="254"/>
    </location>
    <ligand>
        <name>Zn(2+)</name>
        <dbReference type="ChEBI" id="CHEBI:29105"/>
        <label>2</label>
        <note>catalytic</note>
    </ligand>
</feature>
<feature type="domain" description="Peptidase metallopeptidase" evidence="12">
    <location>
        <begin position="139"/>
        <end position="299"/>
    </location>
</feature>